<protein>
    <submittedName>
        <fullName evidence="1">Uncharacterized protein</fullName>
    </submittedName>
</protein>
<organism evidence="1 2">
    <name type="scientific">Mycena maculata</name>
    <dbReference type="NCBI Taxonomy" id="230809"/>
    <lineage>
        <taxon>Eukaryota</taxon>
        <taxon>Fungi</taxon>
        <taxon>Dikarya</taxon>
        <taxon>Basidiomycota</taxon>
        <taxon>Agaricomycotina</taxon>
        <taxon>Agaricomycetes</taxon>
        <taxon>Agaricomycetidae</taxon>
        <taxon>Agaricales</taxon>
        <taxon>Marasmiineae</taxon>
        <taxon>Mycenaceae</taxon>
        <taxon>Mycena</taxon>
    </lineage>
</organism>
<name>A0AAD7K6W4_9AGAR</name>
<reference evidence="1" key="1">
    <citation type="submission" date="2023-03" db="EMBL/GenBank/DDBJ databases">
        <title>Massive genome expansion in bonnet fungi (Mycena s.s.) driven by repeated elements and novel gene families across ecological guilds.</title>
        <authorList>
            <consortium name="Lawrence Berkeley National Laboratory"/>
            <person name="Harder C.B."/>
            <person name="Miyauchi S."/>
            <person name="Viragh M."/>
            <person name="Kuo A."/>
            <person name="Thoen E."/>
            <person name="Andreopoulos B."/>
            <person name="Lu D."/>
            <person name="Skrede I."/>
            <person name="Drula E."/>
            <person name="Henrissat B."/>
            <person name="Morin E."/>
            <person name="Kohler A."/>
            <person name="Barry K."/>
            <person name="LaButti K."/>
            <person name="Morin E."/>
            <person name="Salamov A."/>
            <person name="Lipzen A."/>
            <person name="Mereny Z."/>
            <person name="Hegedus B."/>
            <person name="Baldrian P."/>
            <person name="Stursova M."/>
            <person name="Weitz H."/>
            <person name="Taylor A."/>
            <person name="Grigoriev I.V."/>
            <person name="Nagy L.G."/>
            <person name="Martin F."/>
            <person name="Kauserud H."/>
        </authorList>
    </citation>
    <scope>NUCLEOTIDE SEQUENCE</scope>
    <source>
        <strain evidence="1">CBHHK188m</strain>
    </source>
</reference>
<comment type="caution">
    <text evidence="1">The sequence shown here is derived from an EMBL/GenBank/DDBJ whole genome shotgun (WGS) entry which is preliminary data.</text>
</comment>
<accession>A0AAD7K6W4</accession>
<dbReference type="EMBL" id="JARJLG010000007">
    <property type="protein sequence ID" value="KAJ7779435.1"/>
    <property type="molecule type" value="Genomic_DNA"/>
</dbReference>
<sequence>MTNGKKDMKAAMLDAFDDFITLDCLRAPYNFYYTSVETNHEMNAYGIGVSFFSYSVMWLCNFAGYAAHRDSPPPPVGTLSWVVSKMIESTISDGADGLGTPNFGKLPELLSVLP</sequence>
<evidence type="ECO:0000313" key="1">
    <source>
        <dbReference type="EMBL" id="KAJ7779435.1"/>
    </source>
</evidence>
<dbReference type="Proteomes" id="UP001215280">
    <property type="component" value="Unassembled WGS sequence"/>
</dbReference>
<gene>
    <name evidence="1" type="ORF">DFH07DRAFT_765721</name>
</gene>
<dbReference type="AlphaFoldDB" id="A0AAD7K6W4"/>
<evidence type="ECO:0000313" key="2">
    <source>
        <dbReference type="Proteomes" id="UP001215280"/>
    </source>
</evidence>
<proteinExistence type="predicted"/>
<keyword evidence="2" id="KW-1185">Reference proteome</keyword>